<keyword evidence="5" id="KW-0238">DNA-binding</keyword>
<dbReference type="PANTHER" id="PTHR11361">
    <property type="entry name" value="DNA MISMATCH REPAIR PROTEIN MUTS FAMILY MEMBER"/>
    <property type="match status" value="1"/>
</dbReference>
<keyword evidence="3" id="KW-0227">DNA damage</keyword>
<dbReference type="SUPFAM" id="SSF48334">
    <property type="entry name" value="DNA repair protein MutS, domain III"/>
    <property type="match status" value="1"/>
</dbReference>
<dbReference type="EMBL" id="LUHQ01000003">
    <property type="protein sequence ID" value="OAP05616.1"/>
    <property type="molecule type" value="Genomic_DNA"/>
</dbReference>
<dbReference type="GO" id="GO:0140664">
    <property type="term" value="F:ATP-dependent DNA damage sensor activity"/>
    <property type="evidence" value="ECO:0007669"/>
    <property type="project" value="InterPro"/>
</dbReference>
<dbReference type="InterPro" id="IPR007696">
    <property type="entry name" value="DNA_mismatch_repair_MutS_core"/>
</dbReference>
<reference evidence="9" key="1">
    <citation type="journal article" date="2016" name="Proc. Natl. Acad. Sci. U.S.A.">
        <title>Chromosome-level assembly of Arabidopsis thaliana Ler reveals the extent of translocation and inversion polymorphisms.</title>
        <authorList>
            <person name="Zapata L."/>
            <person name="Ding J."/>
            <person name="Willing E.M."/>
            <person name="Hartwig B."/>
            <person name="Bezdan D."/>
            <person name="Jiao W.B."/>
            <person name="Patel V."/>
            <person name="Velikkakam James G."/>
            <person name="Koornneef M."/>
            <person name="Ossowski S."/>
            <person name="Schneeberger K."/>
        </authorList>
    </citation>
    <scope>NUCLEOTIDE SEQUENCE [LARGE SCALE GENOMIC DNA]</scope>
    <source>
        <strain evidence="9">cv. Landsberg erecta</strain>
    </source>
</reference>
<dbReference type="InterPro" id="IPR036187">
    <property type="entry name" value="DNA_mismatch_repair_MutS_sf"/>
</dbReference>
<dbReference type="AlphaFoldDB" id="A0A178VID8"/>
<dbReference type="FunFam" id="3.40.50.300:FF:001335">
    <property type="entry name" value="DNA mismatch repair protein"/>
    <property type="match status" value="1"/>
</dbReference>
<evidence type="ECO:0000259" key="7">
    <source>
        <dbReference type="PROSITE" id="PS00486"/>
    </source>
</evidence>
<dbReference type="GO" id="GO:0006298">
    <property type="term" value="P:mismatch repair"/>
    <property type="evidence" value="ECO:0007669"/>
    <property type="project" value="InterPro"/>
</dbReference>
<dbReference type="InterPro" id="IPR007860">
    <property type="entry name" value="DNA_mmatch_repair_MutS_con_dom"/>
</dbReference>
<dbReference type="Gene3D" id="3.30.420.110">
    <property type="entry name" value="MutS, connector domain"/>
    <property type="match status" value="1"/>
</dbReference>
<feature type="domain" description="DNA mismatch repair proteins mutS family" evidence="7">
    <location>
        <begin position="927"/>
        <end position="943"/>
    </location>
</feature>
<evidence type="ECO:0000313" key="8">
    <source>
        <dbReference type="EMBL" id="OAP05616.1"/>
    </source>
</evidence>
<dbReference type="FunFam" id="1.10.1420.10:FF:000023">
    <property type="entry name" value="DNA mismatch repair protein"/>
    <property type="match status" value="1"/>
</dbReference>
<gene>
    <name evidence="8" type="ordered locus">AXX17_At3g26470</name>
</gene>
<keyword evidence="4" id="KW-0067">ATP-binding</keyword>
<dbReference type="InterPro" id="IPR016151">
    <property type="entry name" value="DNA_mismatch_repair_MutS_N"/>
</dbReference>
<dbReference type="Gene3D" id="1.10.1420.10">
    <property type="match status" value="1"/>
</dbReference>
<evidence type="ECO:0000256" key="6">
    <source>
        <dbReference type="SAM" id="MobiDB-lite"/>
    </source>
</evidence>
<dbReference type="SMART" id="SM00533">
    <property type="entry name" value="MUTSd"/>
    <property type="match status" value="1"/>
</dbReference>
<dbReference type="FunFam" id="3.30.420.110:FF:000011">
    <property type="entry name" value="DNA mismatch repair protein"/>
    <property type="match status" value="1"/>
</dbReference>
<comment type="caution">
    <text evidence="8">The sequence shown here is derived from an EMBL/GenBank/DDBJ whole genome shotgun (WGS) entry which is preliminary data.</text>
</comment>
<protein>
    <submittedName>
        <fullName evidence="8">MSH7</fullName>
    </submittedName>
</protein>
<feature type="compositionally biased region" description="Basic and acidic residues" evidence="6">
    <location>
        <begin position="61"/>
        <end position="74"/>
    </location>
</feature>
<dbReference type="SMART" id="SM00534">
    <property type="entry name" value="MUTSac"/>
    <property type="match status" value="1"/>
</dbReference>
<dbReference type="GO" id="GO:0005524">
    <property type="term" value="F:ATP binding"/>
    <property type="evidence" value="ECO:0007669"/>
    <property type="project" value="UniProtKB-KW"/>
</dbReference>
<dbReference type="InterPro" id="IPR000432">
    <property type="entry name" value="DNA_mismatch_repair_MutS_C"/>
</dbReference>
<evidence type="ECO:0000256" key="3">
    <source>
        <dbReference type="ARBA" id="ARBA00022763"/>
    </source>
</evidence>
<keyword evidence="2" id="KW-0547">Nucleotide-binding</keyword>
<dbReference type="PANTHER" id="PTHR11361:SF148">
    <property type="entry name" value="DNA MISMATCH REPAIR PROTEIN MSH6"/>
    <property type="match status" value="1"/>
</dbReference>
<dbReference type="InterPro" id="IPR027417">
    <property type="entry name" value="P-loop_NTPase"/>
</dbReference>
<dbReference type="SUPFAM" id="SSF55271">
    <property type="entry name" value="DNA repair protein MutS, domain I"/>
    <property type="match status" value="1"/>
</dbReference>
<accession>A0A178VID8</accession>
<dbReference type="Gene3D" id="3.40.1170.10">
    <property type="entry name" value="DNA repair protein MutS, domain I"/>
    <property type="match status" value="1"/>
</dbReference>
<evidence type="ECO:0000256" key="1">
    <source>
        <dbReference type="ARBA" id="ARBA00006271"/>
    </source>
</evidence>
<dbReference type="SUPFAM" id="SSF53150">
    <property type="entry name" value="DNA repair protein MutS, domain II"/>
    <property type="match status" value="1"/>
</dbReference>
<dbReference type="Pfam" id="PF01624">
    <property type="entry name" value="MutS_I"/>
    <property type="match status" value="1"/>
</dbReference>
<dbReference type="InterPro" id="IPR007695">
    <property type="entry name" value="DNA_mismatch_repair_MutS-lik_N"/>
</dbReference>
<feature type="region of interest" description="Disordered" evidence="6">
    <location>
        <begin position="19"/>
        <end position="45"/>
    </location>
</feature>
<dbReference type="ExpressionAtlas" id="A0A178VID8">
    <property type="expression patterns" value="baseline and differential"/>
</dbReference>
<evidence type="ECO:0000313" key="9">
    <source>
        <dbReference type="Proteomes" id="UP000078284"/>
    </source>
</evidence>
<dbReference type="PROSITE" id="PS00486">
    <property type="entry name" value="DNA_MISMATCH_REPAIR_2"/>
    <property type="match status" value="1"/>
</dbReference>
<evidence type="ECO:0000256" key="5">
    <source>
        <dbReference type="ARBA" id="ARBA00023125"/>
    </source>
</evidence>
<dbReference type="Pfam" id="PF05192">
    <property type="entry name" value="MutS_III"/>
    <property type="match status" value="1"/>
</dbReference>
<dbReference type="GO" id="GO:0030983">
    <property type="term" value="F:mismatched DNA binding"/>
    <property type="evidence" value="ECO:0007669"/>
    <property type="project" value="InterPro"/>
</dbReference>
<dbReference type="Proteomes" id="UP000078284">
    <property type="component" value="Chromosome 3"/>
</dbReference>
<dbReference type="Pfam" id="PF05188">
    <property type="entry name" value="MutS_II"/>
    <property type="match status" value="1"/>
</dbReference>
<dbReference type="CDD" id="cd03286">
    <property type="entry name" value="ABC_MSH6_euk"/>
    <property type="match status" value="1"/>
</dbReference>
<proteinExistence type="inferred from homology"/>
<evidence type="ECO:0000256" key="2">
    <source>
        <dbReference type="ARBA" id="ARBA00022741"/>
    </source>
</evidence>
<feature type="region of interest" description="Disordered" evidence="6">
    <location>
        <begin position="61"/>
        <end position="86"/>
    </location>
</feature>
<dbReference type="Gene3D" id="3.40.50.300">
    <property type="entry name" value="P-loop containing nucleotide triphosphate hydrolases"/>
    <property type="match status" value="1"/>
</dbReference>
<organism evidence="8 9">
    <name type="scientific">Arabidopsis thaliana</name>
    <name type="common">Mouse-ear cress</name>
    <dbReference type="NCBI Taxonomy" id="3702"/>
    <lineage>
        <taxon>Eukaryota</taxon>
        <taxon>Viridiplantae</taxon>
        <taxon>Streptophyta</taxon>
        <taxon>Embryophyta</taxon>
        <taxon>Tracheophyta</taxon>
        <taxon>Spermatophyta</taxon>
        <taxon>Magnoliopsida</taxon>
        <taxon>eudicotyledons</taxon>
        <taxon>Gunneridae</taxon>
        <taxon>Pentapetalae</taxon>
        <taxon>rosids</taxon>
        <taxon>malvids</taxon>
        <taxon>Brassicales</taxon>
        <taxon>Brassicaceae</taxon>
        <taxon>Camelineae</taxon>
        <taxon>Arabidopsis</taxon>
    </lineage>
</organism>
<dbReference type="SMR" id="A0A178VID8"/>
<comment type="similarity">
    <text evidence="1">Belongs to the DNA mismatch repair MutS family.</text>
</comment>
<dbReference type="Pfam" id="PF00488">
    <property type="entry name" value="MutS_V"/>
    <property type="match status" value="1"/>
</dbReference>
<dbReference type="SUPFAM" id="SSF52540">
    <property type="entry name" value="P-loop containing nucleoside triphosphate hydrolases"/>
    <property type="match status" value="1"/>
</dbReference>
<dbReference type="InterPro" id="IPR045076">
    <property type="entry name" value="MutS"/>
</dbReference>
<sequence length="1109" mass="122300">MQRQRSILSFFQKPTAATTKGLVSGDAASGGGGSGGPRFNVKEGDAKGDASVRFAVSKSVDEVRGTDTPPEKVPRRVLPSGFKPAESAGDASSLFSNIMHKFVKVDDRDCSGERSREDVVPLNDSSLCMKANDVIPQFRSNNGKTQERNHAFSFSGRAELRSVEDIGVDDDVPGPETPGMRPRASRLKRVLEDEMTFKEDKVPVLDSNKRLKMLQDPVCGEKKEVNEGTKFEWLESSRIRDANRRRPDDPLYDRKTLHIPPDVFKKMSASQKQYWSVKSEYMDIVLFFKVGKFYELYELDAELGHKELDWKMTMSGVGKCRQVGISESGIDEAVQKLLARGYKVGRIEQLETSDQAKARGANTIIPRKLVQVLTPSTASEGNIGPDAVHLLAIKEIKMELQKCSTVYGFAFVDCAALRFWVGSISDDASCAALGALLMQVSPKEVLYDSKGLSREAQKALRKYTLTGSTAVQLAPVPQVMGDTDAAGVRNIIESNGYFKGSSESWNCAVDGLNECDVALSALGELINHLSRLKLEDVLKHGDIFPYQVYRGCLRIDGQTMVNLEIFNNSCDGGPSGTLYKYLDNCVSPTGKRLLRNWICHPLKDVESINKRLDVVEEFTANSESMQITGQYLHKLPDLERLLGRIKSSVQSSASVLPALLGKKVLKQRVKAFGQIVKGFRSGIDLLLALQKESNMMSLLYKLCKLPILVGKSGLELFLSQFEAAIDSDFPNYQNQDVTDENAETLTILIELFIERATQWSEVIHTISCLDVLRSFAIAASLSAGSMARPVIFPESEATDQNQKTKGPILKIQGLWHPFAVAADGQLPVPNDILLGEARRSSGSIHPRSLLLTGPNMGGKSTLLRATCLAVIFAQLGCYVPCESCEISLVDTIFTRLGASDRIMTGESTFLVECTETASVLQNATQDSLVILDELGRGTSTFDGYAIAYSVFRHLVEKVQCRMLFATHYHPLTKEFASHPRVTSKHMACAFKSRSDYQPRGCDQDLVFLYRLTEGACPESYGLQVALMAGIPNQVVETASGAAQAMKRSIGENFKSSELRSEFSSLHEDWLKSLVGISRVAHNNAPIGEDDYDTLFCLWHEIKSSYCVPK</sequence>
<evidence type="ECO:0000256" key="4">
    <source>
        <dbReference type="ARBA" id="ARBA00022840"/>
    </source>
</evidence>
<dbReference type="InterPro" id="IPR036678">
    <property type="entry name" value="MutS_con_dom_sf"/>
</dbReference>
<name>A0A178VID8_ARATH</name>